<reference evidence="1 2" key="1">
    <citation type="journal article" date="2017" name="Front. Microbiol.">
        <title>New Insights into the Diversity of the Genus Faecalibacterium.</title>
        <authorList>
            <person name="Benevides L."/>
            <person name="Burman S."/>
            <person name="Martin R."/>
            <person name="Robert V."/>
            <person name="Thomas M."/>
            <person name="Miquel S."/>
            <person name="Chain F."/>
            <person name="Sokol H."/>
            <person name="Bermudez-Humaran L.G."/>
            <person name="Morrison M."/>
            <person name="Langella P."/>
            <person name="Azevedo V.A."/>
            <person name="Chatel J.M."/>
            <person name="Soares S."/>
        </authorList>
    </citation>
    <scope>NUCLEOTIDE SEQUENCE [LARGE SCALE GENOMIC DNA]</scope>
    <source>
        <strain evidence="2">CNCM I-4541</strain>
    </source>
</reference>
<name>A0ACC9D1S2_9FIRM</name>
<protein>
    <submittedName>
        <fullName evidence="1">Conjugal transfer protein TraG</fullName>
    </submittedName>
</protein>
<dbReference type="Proteomes" id="UP000220959">
    <property type="component" value="Unassembled WGS sequence"/>
</dbReference>
<proteinExistence type="predicted"/>
<keyword evidence="2" id="KW-1185">Reference proteome</keyword>
<sequence>MTGKLKKVLLPNLPYLLFVWLFDKLCQAVRLAPGLDASEKLLRIAQGFTEAFASLWLSLHPLDLLLGVAGAALVRLAVYLKAKNAKKYRRGVEYGSARWGRPEDIAPYIDPVPDWNIPLTRTESLTMTSRPKNPKTARNKNILVIGGSGSGKTRFFVKPSLLQMHSSYVVTDPKGQLLRETGKLLAHGGPKRDENGKPVRDKHGKVVYEPYRIKVLNTINFSKSMKYNPLAYVRSEKDILKLVNVIIANTKGDGEKSSEDFWIKAERLLYCALIGYIWYEAEPEEKNFITLLELINACEAREDDETYKSPVDILFDELAQAQPEHFAVKQYVKFKMAAGKTLKSILVSCGARLSPFDIKELRDIMTEDELELDTMGDRKTALFLIMSDTDTTFNFVIAMLQSQLFNLLCDKADDLYNGRLPVHVRCLLDEFANIGQIPNFDKLIATIRSREISASIILQSQSQLKTIYKDAADTIVGNCDVTLFLGGKEKSTLKEISELLGKETIDSLSQSENRGAQTSHGLSYQKLGKELMTQDEIAVMDGGKCILQLRGVRPFFSDKYDLTKHPRYKYLSDADKKNVFDVERYMKRRPAIVKPDEPFDMYELSAKELEPDNNSTKRKET</sequence>
<organism evidence="1 2">
    <name type="scientific">Faecalibacterium langellae</name>
    <dbReference type="NCBI Taxonomy" id="3435293"/>
    <lineage>
        <taxon>Bacteria</taxon>
        <taxon>Bacillati</taxon>
        <taxon>Bacillota</taxon>
        <taxon>Clostridia</taxon>
        <taxon>Eubacteriales</taxon>
        <taxon>Oscillospiraceae</taxon>
        <taxon>Faecalibacterium</taxon>
    </lineage>
</organism>
<evidence type="ECO:0000313" key="1">
    <source>
        <dbReference type="EMBL" id="PDX62045.1"/>
    </source>
</evidence>
<comment type="caution">
    <text evidence="1">The sequence shown here is derived from an EMBL/GenBank/DDBJ whole genome shotgun (WGS) entry which is preliminary data.</text>
</comment>
<evidence type="ECO:0000313" key="2">
    <source>
        <dbReference type="Proteomes" id="UP000220959"/>
    </source>
</evidence>
<dbReference type="EMBL" id="NMTR01000006">
    <property type="protein sequence ID" value="PDX62045.1"/>
    <property type="molecule type" value="Genomic_DNA"/>
</dbReference>
<gene>
    <name evidence="1" type="ORF">CGS49_03065</name>
</gene>
<accession>A0ACC9D1S2</accession>